<gene>
    <name evidence="1" type="ORF">TERG_11780</name>
</gene>
<dbReference type="Proteomes" id="UP000008864">
    <property type="component" value="Unassembled WGS sequence"/>
</dbReference>
<reference evidence="2" key="1">
    <citation type="journal article" date="2012" name="MBio">
        <title>Comparative genome analysis of Trichophyton rubrum and related dermatophytes reveals candidate genes involved in infection.</title>
        <authorList>
            <person name="Martinez D.A."/>
            <person name="Oliver B.G."/>
            <person name="Graeser Y."/>
            <person name="Goldberg J.M."/>
            <person name="Li W."/>
            <person name="Martinez-Rossi N.M."/>
            <person name="Monod M."/>
            <person name="Shelest E."/>
            <person name="Barton R.C."/>
            <person name="Birch E."/>
            <person name="Brakhage A.A."/>
            <person name="Chen Z."/>
            <person name="Gurr S.J."/>
            <person name="Heiman D."/>
            <person name="Heitman J."/>
            <person name="Kosti I."/>
            <person name="Rossi A."/>
            <person name="Saif S."/>
            <person name="Samalova M."/>
            <person name="Saunders C.W."/>
            <person name="Shea T."/>
            <person name="Summerbell R.C."/>
            <person name="Xu J."/>
            <person name="Young S."/>
            <person name="Zeng Q."/>
            <person name="Birren B.W."/>
            <person name="Cuomo C.A."/>
            <person name="White T.C."/>
        </authorList>
    </citation>
    <scope>NUCLEOTIDE SEQUENCE [LARGE SCALE GENOMIC DNA]</scope>
    <source>
        <strain evidence="2">ATCC MYA-4607 / CBS 118892</strain>
    </source>
</reference>
<name>A0A080WRF2_TRIRC</name>
<dbReference type="HOGENOM" id="CLU_2147662_0_0_1"/>
<dbReference type="VEuPathDB" id="FungiDB:TERG_11780"/>
<keyword evidence="2" id="KW-1185">Reference proteome</keyword>
<evidence type="ECO:0000313" key="1">
    <source>
        <dbReference type="EMBL" id="KFL60728.1"/>
    </source>
</evidence>
<dbReference type="RefSeq" id="XP_047605537.1">
    <property type="nucleotide sequence ID" value="XM_047750841.1"/>
</dbReference>
<dbReference type="GeneID" id="71777157"/>
<evidence type="ECO:0000313" key="2">
    <source>
        <dbReference type="Proteomes" id="UP000008864"/>
    </source>
</evidence>
<proteinExistence type="predicted"/>
<sequence>MLEPRAVVALRGRAGWCRQGAEVLAAAHSGYRRIGVMVTPVSSWTVAARAIRGPRVVISSVSRAQLRVMLRVMLWEAQFGELAGIKLLLGRSLSRQLHRQDRHFGGHLSCIS</sequence>
<accession>A0A080WRF2</accession>
<protein>
    <submittedName>
        <fullName evidence="1">Uncharacterized protein</fullName>
    </submittedName>
</protein>
<organism evidence="1 2">
    <name type="scientific">Trichophyton rubrum (strain ATCC MYA-4607 / CBS 118892)</name>
    <name type="common">Athlete's foot fungus</name>
    <dbReference type="NCBI Taxonomy" id="559305"/>
    <lineage>
        <taxon>Eukaryota</taxon>
        <taxon>Fungi</taxon>
        <taxon>Dikarya</taxon>
        <taxon>Ascomycota</taxon>
        <taxon>Pezizomycotina</taxon>
        <taxon>Eurotiomycetes</taxon>
        <taxon>Eurotiomycetidae</taxon>
        <taxon>Onygenales</taxon>
        <taxon>Arthrodermataceae</taxon>
        <taxon>Trichophyton</taxon>
    </lineage>
</organism>
<dbReference type="EMBL" id="GG700649">
    <property type="protein sequence ID" value="KFL60728.1"/>
    <property type="molecule type" value="Genomic_DNA"/>
</dbReference>
<dbReference type="InParanoid" id="A0A080WRF2"/>
<dbReference type="AlphaFoldDB" id="A0A080WRF2"/>